<accession>N9FL18</accession>
<organism evidence="3 4">
    <name type="scientific">Acinetobacter beijerinckii CIP 110307</name>
    <dbReference type="NCBI Taxonomy" id="1217648"/>
    <lineage>
        <taxon>Bacteria</taxon>
        <taxon>Pseudomonadati</taxon>
        <taxon>Pseudomonadota</taxon>
        <taxon>Gammaproteobacteria</taxon>
        <taxon>Moraxellales</taxon>
        <taxon>Moraxellaceae</taxon>
        <taxon>Acinetobacter</taxon>
    </lineage>
</organism>
<dbReference type="AlphaFoldDB" id="N9FL18"/>
<sequence>MKKTFILVPCLMGLWTVSVLAQDCISLREMQETRIANIKDEYEPDNRPWVKEYIWDKLKFSGVYSYGSERSFEDEQGKTWKDNSKHRSEVKVSYEVPLNILYQKKKEALNNEKLKNNALEKTKFDSDNAILDWRIANNLLERNKLELESGVSNMSLTKKKITELEIEEMQYKVDKLANQIKNLNGIANTSNICI</sequence>
<dbReference type="PATRIC" id="fig|1217648.3.peg.516"/>
<protein>
    <submittedName>
        <fullName evidence="3">Uncharacterized protein</fullName>
    </submittedName>
</protein>
<evidence type="ECO:0000256" key="1">
    <source>
        <dbReference type="SAM" id="Coils"/>
    </source>
</evidence>
<keyword evidence="1" id="KW-0175">Coiled coil</keyword>
<keyword evidence="4" id="KW-1185">Reference proteome</keyword>
<evidence type="ECO:0000313" key="4">
    <source>
        <dbReference type="Proteomes" id="UP000017670"/>
    </source>
</evidence>
<keyword evidence="2" id="KW-0732">Signal</keyword>
<name>N9FL18_9GAMM</name>
<feature type="signal peptide" evidence="2">
    <location>
        <begin position="1"/>
        <end position="21"/>
    </location>
</feature>
<comment type="caution">
    <text evidence="3">The sequence shown here is derived from an EMBL/GenBank/DDBJ whole genome shotgun (WGS) entry which is preliminary data.</text>
</comment>
<dbReference type="eggNOG" id="ENOG5031RDU">
    <property type="taxonomic scope" value="Bacteria"/>
</dbReference>
<evidence type="ECO:0000313" key="3">
    <source>
        <dbReference type="EMBL" id="ENW08005.1"/>
    </source>
</evidence>
<reference evidence="3 4" key="1">
    <citation type="submission" date="2013-02" db="EMBL/GenBank/DDBJ databases">
        <title>The Genome Sequence of Acinetobacter beijerinckii CIP 110307.</title>
        <authorList>
            <consortium name="The Broad Institute Genome Sequencing Platform"/>
            <consortium name="The Broad Institute Genome Sequencing Center for Infectious Disease"/>
            <person name="Cerqueira G."/>
            <person name="Feldgarden M."/>
            <person name="Courvalin P."/>
            <person name="Perichon B."/>
            <person name="Grillot-Courvalin C."/>
            <person name="Clermont D."/>
            <person name="Rocha E."/>
            <person name="Yoon E.-J."/>
            <person name="Nemec A."/>
            <person name="Walker B."/>
            <person name="Young S.K."/>
            <person name="Zeng Q."/>
            <person name="Gargeya S."/>
            <person name="Fitzgerald M."/>
            <person name="Haas B."/>
            <person name="Abouelleil A."/>
            <person name="Alvarado L."/>
            <person name="Arachchi H.M."/>
            <person name="Berlin A.M."/>
            <person name="Chapman S.B."/>
            <person name="Dewar J."/>
            <person name="Goldberg J."/>
            <person name="Griggs A."/>
            <person name="Gujja S."/>
            <person name="Hansen M."/>
            <person name="Howarth C."/>
            <person name="Imamovic A."/>
            <person name="Larimer J."/>
            <person name="McCowan C."/>
            <person name="Murphy C."/>
            <person name="Neiman D."/>
            <person name="Pearson M."/>
            <person name="Priest M."/>
            <person name="Roberts A."/>
            <person name="Saif S."/>
            <person name="Shea T."/>
            <person name="Sisk P."/>
            <person name="Sykes S."/>
            <person name="Wortman J."/>
            <person name="Nusbaum C."/>
            <person name="Birren B."/>
        </authorList>
    </citation>
    <scope>NUCLEOTIDE SEQUENCE [LARGE SCALE GENOMIC DNA]</scope>
    <source>
        <strain evidence="3 4">CIP 110307</strain>
    </source>
</reference>
<dbReference type="GeneID" id="29855297"/>
<dbReference type="Proteomes" id="UP000017670">
    <property type="component" value="Unassembled WGS sequence"/>
</dbReference>
<feature type="chain" id="PRO_5004142589" evidence="2">
    <location>
        <begin position="22"/>
        <end position="194"/>
    </location>
</feature>
<proteinExistence type="predicted"/>
<evidence type="ECO:0000256" key="2">
    <source>
        <dbReference type="SAM" id="SignalP"/>
    </source>
</evidence>
<dbReference type="RefSeq" id="WP_005058277.1">
    <property type="nucleotide sequence ID" value="NZ_KB849764.1"/>
</dbReference>
<dbReference type="HOGENOM" id="CLU_1399854_0_0_6"/>
<dbReference type="EMBL" id="APQL01000003">
    <property type="protein sequence ID" value="ENW08005.1"/>
    <property type="molecule type" value="Genomic_DNA"/>
</dbReference>
<gene>
    <name evidence="3" type="ORF">F933_00531</name>
</gene>
<feature type="coiled-coil region" evidence="1">
    <location>
        <begin position="159"/>
        <end position="186"/>
    </location>
</feature>